<dbReference type="Gene3D" id="3.40.50.150">
    <property type="entry name" value="Vaccinia Virus protein VP39"/>
    <property type="match status" value="1"/>
</dbReference>
<feature type="region of interest" description="Disordered" evidence="2">
    <location>
        <begin position="375"/>
        <end position="407"/>
    </location>
</feature>
<dbReference type="PANTHER" id="PTHR45681:SF6">
    <property type="entry name" value="POLYKETIDE SYNTHASE 37"/>
    <property type="match status" value="1"/>
</dbReference>
<proteinExistence type="predicted"/>
<dbReference type="SUPFAM" id="SSF53335">
    <property type="entry name" value="S-adenosyl-L-methionine-dependent methyltransferases"/>
    <property type="match status" value="1"/>
</dbReference>
<dbReference type="PANTHER" id="PTHR45681">
    <property type="entry name" value="POLYKETIDE SYNTHASE 44-RELATED"/>
    <property type="match status" value="1"/>
</dbReference>
<dbReference type="InterPro" id="IPR050444">
    <property type="entry name" value="Polyketide_Synthase"/>
</dbReference>
<gene>
    <name evidence="4" type="ORF">Xant_21195</name>
</gene>
<organism evidence="4 5">
    <name type="scientific">Xanthomonas cissicola</name>
    <dbReference type="NCBI Taxonomy" id="86186"/>
    <lineage>
        <taxon>Bacteria</taxon>
        <taxon>Pseudomonadati</taxon>
        <taxon>Pseudomonadota</taxon>
        <taxon>Gammaproteobacteria</taxon>
        <taxon>Lysobacterales</taxon>
        <taxon>Lysobacteraceae</taxon>
        <taxon>Xanthomonas</taxon>
    </lineage>
</organism>
<name>A0ABX3M1B2_9XANT</name>
<dbReference type="Proteomes" id="UP000190018">
    <property type="component" value="Unassembled WGS sequence"/>
</dbReference>
<dbReference type="EMBL" id="LOJT01000123">
    <property type="protein sequence ID" value="OOW67659.1"/>
    <property type="molecule type" value="Genomic_DNA"/>
</dbReference>
<sequence>MDVGATQAEHLDRLLADLLRAQLQGVDLFGGTTLDAADVTRWKQACNVTSAQSRWIDESLRQLTLAGHLKRLPQGWRVEREWSSADTDRAWGAWATVRDEPLDAGSAAQFQLLDGALRALPDLLAQRRRPTEVLFSGASTAQVSGVYASHPVADHFHRVLADSVAAYVGERRRLDPGVSLRILEIGAGTGGTTGAVLDAIAPHGEAIAEYCFTDISAAFLIEARERWSASHPFVTYRIFDVERPPRAADIDEGLFDVVIAANVLHATRNVRRTLRHAKAALRRNGWLFLNELCQGSLSMHLTFGLLDGWWLFEDDALRIPGSPLLTPSAWQQALRAEGFRQVLFPAADAQALGPQIILAESDGVLRREKVPRRATPSVALGGGTGEAARAVRTESVRSASGHRPCAK</sequence>
<feature type="domain" description="Methyltransferase type 12" evidence="3">
    <location>
        <begin position="183"/>
        <end position="287"/>
    </location>
</feature>
<comment type="caution">
    <text evidence="4">The sequence shown here is derived from an EMBL/GenBank/DDBJ whole genome shotgun (WGS) entry which is preliminary data.</text>
</comment>
<accession>A0ABX3M1B2</accession>
<reference evidence="4 5" key="1">
    <citation type="submission" date="2015-12" db="EMBL/GenBank/DDBJ databases">
        <authorList>
            <person name="Bansal K."/>
            <person name="Midha S."/>
            <person name="Patil P.B."/>
        </authorList>
    </citation>
    <scope>NUCLEOTIDE SEQUENCE [LARGE SCALE GENOMIC DNA]</scope>
    <source>
        <strain evidence="4 5">LMG21719</strain>
    </source>
</reference>
<dbReference type="InterPro" id="IPR013217">
    <property type="entry name" value="Methyltransf_12"/>
</dbReference>
<evidence type="ECO:0000256" key="2">
    <source>
        <dbReference type="SAM" id="MobiDB-lite"/>
    </source>
</evidence>
<evidence type="ECO:0000313" key="4">
    <source>
        <dbReference type="EMBL" id="OOW67659.1"/>
    </source>
</evidence>
<keyword evidence="5" id="KW-1185">Reference proteome</keyword>
<evidence type="ECO:0000256" key="1">
    <source>
        <dbReference type="ARBA" id="ARBA00022679"/>
    </source>
</evidence>
<keyword evidence="1" id="KW-0808">Transferase</keyword>
<dbReference type="InterPro" id="IPR029063">
    <property type="entry name" value="SAM-dependent_MTases_sf"/>
</dbReference>
<evidence type="ECO:0000259" key="3">
    <source>
        <dbReference type="Pfam" id="PF08242"/>
    </source>
</evidence>
<protein>
    <recommendedName>
        <fullName evidence="3">Methyltransferase type 12 domain-containing protein</fullName>
    </recommendedName>
</protein>
<evidence type="ECO:0000313" key="5">
    <source>
        <dbReference type="Proteomes" id="UP000190018"/>
    </source>
</evidence>
<dbReference type="RefSeq" id="WP_078589887.1">
    <property type="nucleotide sequence ID" value="NZ_LOJT01000123.1"/>
</dbReference>
<dbReference type="Pfam" id="PF08242">
    <property type="entry name" value="Methyltransf_12"/>
    <property type="match status" value="1"/>
</dbReference>